<accession>A0AAQ3N3H7</accession>
<reference evidence="1 2" key="1">
    <citation type="journal article" date="2023" name="Life. Sci Alliance">
        <title>Evolutionary insights into 3D genome organization and epigenetic landscape of Vigna mungo.</title>
        <authorList>
            <person name="Junaid A."/>
            <person name="Singh B."/>
            <person name="Bhatia S."/>
        </authorList>
    </citation>
    <scope>NUCLEOTIDE SEQUENCE [LARGE SCALE GENOMIC DNA]</scope>
    <source>
        <strain evidence="1">Urdbean</strain>
    </source>
</reference>
<evidence type="ECO:0000313" key="2">
    <source>
        <dbReference type="Proteomes" id="UP001374535"/>
    </source>
</evidence>
<gene>
    <name evidence="1" type="ORF">V8G54_022797</name>
</gene>
<dbReference type="EMBL" id="CP144694">
    <property type="protein sequence ID" value="WVZ01991.1"/>
    <property type="molecule type" value="Genomic_DNA"/>
</dbReference>
<dbReference type="Proteomes" id="UP001374535">
    <property type="component" value="Chromosome 7"/>
</dbReference>
<dbReference type="AlphaFoldDB" id="A0AAQ3N3H7"/>
<proteinExistence type="predicted"/>
<name>A0AAQ3N3H7_VIGMU</name>
<organism evidence="1 2">
    <name type="scientific">Vigna mungo</name>
    <name type="common">Black gram</name>
    <name type="synonym">Phaseolus mungo</name>
    <dbReference type="NCBI Taxonomy" id="3915"/>
    <lineage>
        <taxon>Eukaryota</taxon>
        <taxon>Viridiplantae</taxon>
        <taxon>Streptophyta</taxon>
        <taxon>Embryophyta</taxon>
        <taxon>Tracheophyta</taxon>
        <taxon>Spermatophyta</taxon>
        <taxon>Magnoliopsida</taxon>
        <taxon>eudicotyledons</taxon>
        <taxon>Gunneridae</taxon>
        <taxon>Pentapetalae</taxon>
        <taxon>rosids</taxon>
        <taxon>fabids</taxon>
        <taxon>Fabales</taxon>
        <taxon>Fabaceae</taxon>
        <taxon>Papilionoideae</taxon>
        <taxon>50 kb inversion clade</taxon>
        <taxon>NPAAA clade</taxon>
        <taxon>indigoferoid/millettioid clade</taxon>
        <taxon>Phaseoleae</taxon>
        <taxon>Vigna</taxon>
    </lineage>
</organism>
<sequence length="146" mass="16330">APQGNSKQKESTQFHHLAATETCEEKLQFPCSQLQESEHCSSDAHNCITPSKTNSFWGTLFALPHPFSLPPLEHIHVGHTSQHTSHRSNLSALLYLQGRGNHSPRTLPSLRSWPILESRTSKTRIPCSRTGPFHANTTHFFSILIA</sequence>
<keyword evidence="2" id="KW-1185">Reference proteome</keyword>
<evidence type="ECO:0000313" key="1">
    <source>
        <dbReference type="EMBL" id="WVZ01991.1"/>
    </source>
</evidence>
<protein>
    <submittedName>
        <fullName evidence="1">Uncharacterized protein</fullName>
    </submittedName>
</protein>
<feature type="non-terminal residue" evidence="1">
    <location>
        <position position="1"/>
    </location>
</feature>